<accession>A0A813DRF6</accession>
<dbReference type="InterPro" id="IPR003609">
    <property type="entry name" value="Pan_app"/>
</dbReference>
<protein>
    <recommendedName>
        <fullName evidence="2">J domain-containing protein</fullName>
    </recommendedName>
</protein>
<evidence type="ECO:0000313" key="3">
    <source>
        <dbReference type="EMBL" id="CAE8591856.1"/>
    </source>
</evidence>
<reference evidence="3" key="1">
    <citation type="submission" date="2021-02" db="EMBL/GenBank/DDBJ databases">
        <authorList>
            <person name="Dougan E. K."/>
            <person name="Rhodes N."/>
            <person name="Thang M."/>
            <person name="Chan C."/>
        </authorList>
    </citation>
    <scope>NUCLEOTIDE SEQUENCE</scope>
</reference>
<dbReference type="PANTHER" id="PTHR24074">
    <property type="entry name" value="CO-CHAPERONE PROTEIN DJLA"/>
    <property type="match status" value="1"/>
</dbReference>
<dbReference type="OrthoDB" id="270167at2759"/>
<evidence type="ECO:0000313" key="4">
    <source>
        <dbReference type="Proteomes" id="UP000654075"/>
    </source>
</evidence>
<dbReference type="SUPFAM" id="SSF46565">
    <property type="entry name" value="Chaperone J-domain"/>
    <property type="match status" value="1"/>
</dbReference>
<evidence type="ECO:0000259" key="2">
    <source>
        <dbReference type="PROSITE" id="PS50076"/>
    </source>
</evidence>
<dbReference type="CDD" id="cd06257">
    <property type="entry name" value="DnaJ"/>
    <property type="match status" value="1"/>
</dbReference>
<dbReference type="InterPro" id="IPR036869">
    <property type="entry name" value="J_dom_sf"/>
</dbReference>
<comment type="caution">
    <text evidence="3">The sequence shown here is derived from an EMBL/GenBank/DDBJ whole genome shotgun (WGS) entry which is preliminary data.</text>
</comment>
<feature type="domain" description="J" evidence="2">
    <location>
        <begin position="178"/>
        <end position="250"/>
    </location>
</feature>
<gene>
    <name evidence="3" type="ORF">PGLA1383_LOCUS10516</name>
</gene>
<proteinExistence type="predicted"/>
<dbReference type="InterPro" id="IPR050817">
    <property type="entry name" value="DjlA_DnaK_co-chaperone"/>
</dbReference>
<dbReference type="AlphaFoldDB" id="A0A813DRF6"/>
<evidence type="ECO:0000256" key="1">
    <source>
        <dbReference type="SAM" id="MobiDB-lite"/>
    </source>
</evidence>
<dbReference type="EMBL" id="CAJNNV010005262">
    <property type="protein sequence ID" value="CAE8591856.1"/>
    <property type="molecule type" value="Genomic_DNA"/>
</dbReference>
<feature type="compositionally biased region" description="Basic and acidic residues" evidence="1">
    <location>
        <begin position="238"/>
        <end position="256"/>
    </location>
</feature>
<dbReference type="Pfam" id="PF00226">
    <property type="entry name" value="DnaJ"/>
    <property type="match status" value="1"/>
</dbReference>
<dbReference type="SUPFAM" id="SSF57414">
    <property type="entry name" value="Hairpin loop containing domain-like"/>
    <property type="match status" value="1"/>
</dbReference>
<dbReference type="PROSITE" id="PS50076">
    <property type="entry name" value="DNAJ_2"/>
    <property type="match status" value="1"/>
</dbReference>
<feature type="non-terminal residue" evidence="3">
    <location>
        <position position="636"/>
    </location>
</feature>
<organism evidence="3 4">
    <name type="scientific">Polarella glacialis</name>
    <name type="common">Dinoflagellate</name>
    <dbReference type="NCBI Taxonomy" id="89957"/>
    <lineage>
        <taxon>Eukaryota</taxon>
        <taxon>Sar</taxon>
        <taxon>Alveolata</taxon>
        <taxon>Dinophyceae</taxon>
        <taxon>Suessiales</taxon>
        <taxon>Suessiaceae</taxon>
        <taxon>Polarella</taxon>
    </lineage>
</organism>
<keyword evidence="4" id="KW-1185">Reference proteome</keyword>
<dbReference type="Proteomes" id="UP000654075">
    <property type="component" value="Unassembled WGS sequence"/>
</dbReference>
<dbReference type="SMART" id="SM00271">
    <property type="entry name" value="DnaJ"/>
    <property type="match status" value="1"/>
</dbReference>
<name>A0A813DRF6_POLGL</name>
<feature type="region of interest" description="Disordered" evidence="1">
    <location>
        <begin position="232"/>
        <end position="257"/>
    </location>
</feature>
<dbReference type="Pfam" id="PF00024">
    <property type="entry name" value="PAN_1"/>
    <property type="match status" value="1"/>
</dbReference>
<dbReference type="PRINTS" id="PR00625">
    <property type="entry name" value="JDOMAIN"/>
</dbReference>
<dbReference type="InterPro" id="IPR001623">
    <property type="entry name" value="DnaJ_domain"/>
</dbReference>
<sequence>VGGVAVTNWASISDTASCENSPGAKKLGERQNVGIKECKEVCEKQAGCNAVDYYRKTKWCIMNDVACASPDKVHDDASSYKITSKGVDMSKTRAIHNGEMTFLAARRWCQESAECKGFSYDGVWSDKDQESGVPKQVFFAGFGSVGQDGNAKWNSFIRRDNPRANCNPEGKQFECPQNPYACLGLSMDADDSAIKQGYRALSRRMHPDKLKASMRTPEAVKQAEAAFREISEAQETLTDGRKRRESDQRLRQERQNWENQRASVQDIYIKEPMVSTLEPESYPLLIPKAQEWLVHFFLPSNGDCKQMKMALGRVVQELGTGESERAPGAAQPKPAFHAVFREGDVLRGRLRPKSLNLRDVNAKAQDGDAHIALEVGPGKTVKLFFQEEPHEVEVKLQDGHAGKGGRPGASLTSAALNWEGTFDPNSEWFRGTIVAEGKDVGSFMLQRDYWREVAASAPTPLPGVRTKPRLYGAVNCGRFPEFCKRKGVDPAVAKHFPQVRVLYPEEMRFEVYHGRPLGKDLVAFTREATRTAGYVRKLDLGVFAELQAAAPAPWLVLLQRTPALKKGEDCPLCKAALPMLRRSAPRMASGGMQVGWVNCTAEAHLCELLSDSPESGANWGSLQLMQLGTDSAQATT</sequence>
<dbReference type="Gene3D" id="1.10.287.110">
    <property type="entry name" value="DnaJ domain"/>
    <property type="match status" value="1"/>
</dbReference>